<dbReference type="Proteomes" id="UP000662904">
    <property type="component" value="Chromosome"/>
</dbReference>
<protein>
    <submittedName>
        <fullName evidence="4">Nif-specific regulatory protein</fullName>
    </submittedName>
</protein>
<name>A0A8A0RLZ7_9FIRM</name>
<dbReference type="AlphaFoldDB" id="A0A8A0RLZ7"/>
<gene>
    <name evidence="4" type="primary">nifA</name>
    <name evidence="4" type="ORF">H0A61_01275</name>
</gene>
<reference evidence="4" key="1">
    <citation type="submission" date="2020-07" db="EMBL/GenBank/DDBJ databases">
        <title>Koleobacter methoxysyntrophicus gen. nov., sp. nov., a novel anaerobic bacterium isolated from deep subsurface oil field and proposal of Koleobacterales ord. nov. in the phylum Firmicutes.</title>
        <authorList>
            <person name="Sakamoto S."/>
            <person name="Tamaki H."/>
        </authorList>
    </citation>
    <scope>NUCLEOTIDE SEQUENCE</scope>
    <source>
        <strain evidence="4">NRmbB1</strain>
    </source>
</reference>
<dbReference type="GO" id="GO:0006355">
    <property type="term" value="P:regulation of DNA-templated transcription"/>
    <property type="evidence" value="ECO:0007669"/>
    <property type="project" value="InterPro"/>
</dbReference>
<dbReference type="EMBL" id="CP059066">
    <property type="protein sequence ID" value="QSQ08922.1"/>
    <property type="molecule type" value="Genomic_DNA"/>
</dbReference>
<keyword evidence="5" id="KW-1185">Reference proteome</keyword>
<keyword evidence="2" id="KW-0067">ATP-binding</keyword>
<sequence>MLSKKPGKFELADGSTLFLDEVGELSLNVQAKLLRAIQEKAFERLGGTCTVKVDVRIIAATNKNLQKAVEEGKFRDDLYYRINVINLEVPPLRFRK</sequence>
<proteinExistence type="predicted"/>
<accession>A0A8A0RLZ7</accession>
<dbReference type="PROSITE" id="PS50045">
    <property type="entry name" value="SIGMA54_INTERACT_4"/>
    <property type="match status" value="1"/>
</dbReference>
<dbReference type="InterPro" id="IPR002078">
    <property type="entry name" value="Sigma_54_int"/>
</dbReference>
<evidence type="ECO:0000313" key="4">
    <source>
        <dbReference type="EMBL" id="QSQ08922.1"/>
    </source>
</evidence>
<dbReference type="Pfam" id="PF00158">
    <property type="entry name" value="Sigma54_activat"/>
    <property type="match status" value="1"/>
</dbReference>
<dbReference type="CDD" id="cd00009">
    <property type="entry name" value="AAA"/>
    <property type="match status" value="1"/>
</dbReference>
<evidence type="ECO:0000313" key="5">
    <source>
        <dbReference type="Proteomes" id="UP000662904"/>
    </source>
</evidence>
<organism evidence="4 5">
    <name type="scientific">Koleobacter methoxysyntrophicus</name>
    <dbReference type="NCBI Taxonomy" id="2751313"/>
    <lineage>
        <taxon>Bacteria</taxon>
        <taxon>Bacillati</taxon>
        <taxon>Bacillota</taxon>
        <taxon>Clostridia</taxon>
        <taxon>Koleobacterales</taxon>
        <taxon>Koleobacteraceae</taxon>
        <taxon>Koleobacter</taxon>
    </lineage>
</organism>
<dbReference type="PANTHER" id="PTHR32071">
    <property type="entry name" value="TRANSCRIPTIONAL REGULATORY PROTEIN"/>
    <property type="match status" value="1"/>
</dbReference>
<keyword evidence="1" id="KW-0547">Nucleotide-binding</keyword>
<dbReference type="Gene3D" id="3.40.50.300">
    <property type="entry name" value="P-loop containing nucleotide triphosphate hydrolases"/>
    <property type="match status" value="1"/>
</dbReference>
<dbReference type="InterPro" id="IPR027417">
    <property type="entry name" value="P-loop_NTPase"/>
</dbReference>
<evidence type="ECO:0000259" key="3">
    <source>
        <dbReference type="PROSITE" id="PS50045"/>
    </source>
</evidence>
<dbReference type="KEGG" id="kme:H0A61_01275"/>
<dbReference type="GO" id="GO:0005524">
    <property type="term" value="F:ATP binding"/>
    <property type="evidence" value="ECO:0007669"/>
    <property type="project" value="UniProtKB-KW"/>
</dbReference>
<dbReference type="SUPFAM" id="SSF52540">
    <property type="entry name" value="P-loop containing nucleoside triphosphate hydrolases"/>
    <property type="match status" value="1"/>
</dbReference>
<evidence type="ECO:0000256" key="1">
    <source>
        <dbReference type="ARBA" id="ARBA00022741"/>
    </source>
</evidence>
<feature type="domain" description="Sigma-54 factor interaction" evidence="3">
    <location>
        <begin position="1"/>
        <end position="96"/>
    </location>
</feature>
<evidence type="ECO:0000256" key="2">
    <source>
        <dbReference type="ARBA" id="ARBA00022840"/>
    </source>
</evidence>